<reference evidence="2" key="2">
    <citation type="submission" date="2023-06" db="EMBL/GenBank/DDBJ databases">
        <authorList>
            <consortium name="Lawrence Berkeley National Laboratory"/>
            <person name="Haridas S."/>
            <person name="Hensen N."/>
            <person name="Bonometti L."/>
            <person name="Westerberg I."/>
            <person name="Brannstrom I.O."/>
            <person name="Guillou S."/>
            <person name="Cros-Aarteil S."/>
            <person name="Calhoun S."/>
            <person name="Kuo A."/>
            <person name="Mondo S."/>
            <person name="Pangilinan J."/>
            <person name="Riley R."/>
            <person name="Labutti K."/>
            <person name="Andreopoulos B."/>
            <person name="Lipzen A."/>
            <person name="Chen C."/>
            <person name="Yanf M."/>
            <person name="Daum C."/>
            <person name="Ng V."/>
            <person name="Clum A."/>
            <person name="Steindorff A."/>
            <person name="Ohm R."/>
            <person name="Martin F."/>
            <person name="Silar P."/>
            <person name="Natvig D."/>
            <person name="Lalanne C."/>
            <person name="Gautier V."/>
            <person name="Ament-Velasquez S.L."/>
            <person name="Kruys A."/>
            <person name="Hutchinson M.I."/>
            <person name="Powell A.J."/>
            <person name="Barry K."/>
            <person name="Miller A.N."/>
            <person name="Grigoriev I.V."/>
            <person name="Debuchy R."/>
            <person name="Gladieux P."/>
            <person name="Thoren M.H."/>
            <person name="Johannesson H."/>
        </authorList>
    </citation>
    <scope>NUCLEOTIDE SEQUENCE</scope>
    <source>
        <strain evidence="2">CBS 118394</strain>
    </source>
</reference>
<name>A0AAE0M2H9_9PEZI</name>
<evidence type="ECO:0000313" key="3">
    <source>
        <dbReference type="Proteomes" id="UP001283341"/>
    </source>
</evidence>
<feature type="domain" description="Heterokaryon incompatibility" evidence="1">
    <location>
        <begin position="214"/>
        <end position="396"/>
    </location>
</feature>
<organism evidence="2 3">
    <name type="scientific">Apodospora peruviana</name>
    <dbReference type="NCBI Taxonomy" id="516989"/>
    <lineage>
        <taxon>Eukaryota</taxon>
        <taxon>Fungi</taxon>
        <taxon>Dikarya</taxon>
        <taxon>Ascomycota</taxon>
        <taxon>Pezizomycotina</taxon>
        <taxon>Sordariomycetes</taxon>
        <taxon>Sordariomycetidae</taxon>
        <taxon>Sordariales</taxon>
        <taxon>Lasiosphaeriaceae</taxon>
        <taxon>Apodospora</taxon>
    </lineage>
</organism>
<dbReference type="Proteomes" id="UP001283341">
    <property type="component" value="Unassembled WGS sequence"/>
</dbReference>
<gene>
    <name evidence="2" type="ORF">B0H66DRAFT_562099</name>
</gene>
<sequence>MDEAAARTQASYDVLLSFLEQFPQVPSDKASVCSRCSGISLDQLEASDSEYVHSESYHALLASSMRGCPLCLLLVQELHTHAGIGDPKEALVYLDPNIPDRPVTLRTVRSTGPDGSDKIRMLEVKIKNWWAASGQATLQVFALPGTSAAEKHRVQTRVPFGEEEKWAAMRRWLDAQQQQVLQQRWLPTRLLHVGDTTADIHVLESHVLPPGARYIALSYRWGSGNTLLATTATLADLMRSVPEANIPKTIQDAIATTRRLGIRYLWVDSLCIVQDDAADWAHEAARMGDVYMNALCTIAAHAAEHAGAGFLAESMKMEKVIAAGGHTTANGEPRSYETEMAAYRDTVESSSAAMPKSAAEAAPVDPNASLFVTKGSYARHHLDRSELSTRGWVMQERILAARTIHFAAGGAMYFESRAEGVEHVEAGKEAGYRPFPGLRDALGVVDRRHQQQVSQVVIVETEEAKKAAADLVYKGWYDLVARYSGCLLTQRKDKLVALSGIVRKLQQLTSGDRYISGIWCHPASFHVCLLWVGEGDKPLEESSDACAPSWSWASIHGKVQFPHGISLAGTLDKMKAELELAEVIQPVQTDDEIIEGPAILKLSGVVKIQTELRFVNCRVGVPFWYHIVNFVNLDKPTRLWDVADDDGTIIGWASLDRQVGSDDIDGLVEGITCFKVASHMDDVLARGHDRGFLVLFVRYLRDEDIWRRVGMGQITERKSFDGGGGTGMTIRLG</sequence>
<dbReference type="PANTHER" id="PTHR33112:SF10">
    <property type="entry name" value="TOL"/>
    <property type="match status" value="1"/>
</dbReference>
<proteinExistence type="predicted"/>
<dbReference type="PANTHER" id="PTHR33112">
    <property type="entry name" value="DOMAIN PROTEIN, PUTATIVE-RELATED"/>
    <property type="match status" value="1"/>
</dbReference>
<dbReference type="AlphaFoldDB" id="A0AAE0M2H9"/>
<comment type="caution">
    <text evidence="2">The sequence shown here is derived from an EMBL/GenBank/DDBJ whole genome shotgun (WGS) entry which is preliminary data.</text>
</comment>
<keyword evidence="3" id="KW-1185">Reference proteome</keyword>
<protein>
    <submittedName>
        <fullName evidence="2">Heterokaryon incompatibility protein-domain-containing protein</fullName>
    </submittedName>
</protein>
<evidence type="ECO:0000259" key="1">
    <source>
        <dbReference type="Pfam" id="PF06985"/>
    </source>
</evidence>
<accession>A0AAE0M2H9</accession>
<dbReference type="InterPro" id="IPR010730">
    <property type="entry name" value="HET"/>
</dbReference>
<evidence type="ECO:0000313" key="2">
    <source>
        <dbReference type="EMBL" id="KAK3316757.1"/>
    </source>
</evidence>
<dbReference type="Pfam" id="PF06985">
    <property type="entry name" value="HET"/>
    <property type="match status" value="1"/>
</dbReference>
<dbReference type="EMBL" id="JAUEDM010000005">
    <property type="protein sequence ID" value="KAK3316757.1"/>
    <property type="molecule type" value="Genomic_DNA"/>
</dbReference>
<reference evidence="2" key="1">
    <citation type="journal article" date="2023" name="Mol. Phylogenet. Evol.">
        <title>Genome-scale phylogeny and comparative genomics of the fungal order Sordariales.</title>
        <authorList>
            <person name="Hensen N."/>
            <person name="Bonometti L."/>
            <person name="Westerberg I."/>
            <person name="Brannstrom I.O."/>
            <person name="Guillou S."/>
            <person name="Cros-Aarteil S."/>
            <person name="Calhoun S."/>
            <person name="Haridas S."/>
            <person name="Kuo A."/>
            <person name="Mondo S."/>
            <person name="Pangilinan J."/>
            <person name="Riley R."/>
            <person name="LaButti K."/>
            <person name="Andreopoulos B."/>
            <person name="Lipzen A."/>
            <person name="Chen C."/>
            <person name="Yan M."/>
            <person name="Daum C."/>
            <person name="Ng V."/>
            <person name="Clum A."/>
            <person name="Steindorff A."/>
            <person name="Ohm R.A."/>
            <person name="Martin F."/>
            <person name="Silar P."/>
            <person name="Natvig D.O."/>
            <person name="Lalanne C."/>
            <person name="Gautier V."/>
            <person name="Ament-Velasquez S.L."/>
            <person name="Kruys A."/>
            <person name="Hutchinson M.I."/>
            <person name="Powell A.J."/>
            <person name="Barry K."/>
            <person name="Miller A.N."/>
            <person name="Grigoriev I.V."/>
            <person name="Debuchy R."/>
            <person name="Gladieux P."/>
            <person name="Hiltunen Thoren M."/>
            <person name="Johannesson H."/>
        </authorList>
    </citation>
    <scope>NUCLEOTIDE SEQUENCE</scope>
    <source>
        <strain evidence="2">CBS 118394</strain>
    </source>
</reference>